<keyword evidence="2 5" id="KW-0812">Transmembrane</keyword>
<comment type="caution">
    <text evidence="7">The sequence shown here is derived from an EMBL/GenBank/DDBJ whole genome shotgun (WGS) entry which is preliminary data.</text>
</comment>
<evidence type="ECO:0000259" key="6">
    <source>
        <dbReference type="Pfam" id="PF01699"/>
    </source>
</evidence>
<comment type="subcellular location">
    <subcellularLocation>
        <location evidence="1">Membrane</location>
        <topology evidence="1">Multi-pass membrane protein</topology>
    </subcellularLocation>
</comment>
<reference evidence="8" key="1">
    <citation type="journal article" date="2019" name="Int. J. Syst. Evol. Microbiol.">
        <title>The Global Catalogue of Microorganisms (GCM) 10K type strain sequencing project: providing services to taxonomists for standard genome sequencing and annotation.</title>
        <authorList>
            <consortium name="The Broad Institute Genomics Platform"/>
            <consortium name="The Broad Institute Genome Sequencing Center for Infectious Disease"/>
            <person name="Wu L."/>
            <person name="Ma J."/>
        </authorList>
    </citation>
    <scope>NUCLEOTIDE SEQUENCE [LARGE SCALE GENOMIC DNA]</scope>
    <source>
        <strain evidence="8">CCUG 61697</strain>
    </source>
</reference>
<evidence type="ECO:0000256" key="2">
    <source>
        <dbReference type="ARBA" id="ARBA00022692"/>
    </source>
</evidence>
<dbReference type="InterPro" id="IPR052946">
    <property type="entry name" value="Alkaline_pH_Ca-Antiporter"/>
</dbReference>
<keyword evidence="3 5" id="KW-1133">Transmembrane helix</keyword>
<feature type="transmembrane region" description="Helical" evidence="5">
    <location>
        <begin position="150"/>
        <end position="171"/>
    </location>
</feature>
<dbReference type="InterPro" id="IPR044880">
    <property type="entry name" value="NCX_ion-bd_dom_sf"/>
</dbReference>
<proteinExistence type="predicted"/>
<dbReference type="Gene3D" id="1.20.1420.30">
    <property type="entry name" value="NCX, central ion-binding region"/>
    <property type="match status" value="1"/>
</dbReference>
<feature type="domain" description="Sodium/calcium exchanger membrane region" evidence="6">
    <location>
        <begin position="56"/>
        <end position="196"/>
    </location>
</feature>
<evidence type="ECO:0000256" key="4">
    <source>
        <dbReference type="ARBA" id="ARBA00023136"/>
    </source>
</evidence>
<feature type="transmembrane region" description="Helical" evidence="5">
    <location>
        <begin position="51"/>
        <end position="76"/>
    </location>
</feature>
<accession>A0ABW3JDA8</accession>
<dbReference type="Pfam" id="PF01699">
    <property type="entry name" value="Na_Ca_ex"/>
    <property type="match status" value="1"/>
</dbReference>
<feature type="transmembrane region" description="Helical" evidence="5">
    <location>
        <begin position="88"/>
        <end position="111"/>
    </location>
</feature>
<sequence length="198" mass="20952">MIFAAIAAAFYTVFLAIQTTRHQAFFAQPVPEDAEEDALAPVIRESESHGLLFHIPMLLVTLLPIVILAEYLAVIIDFGIEKNDLPDALGGIVVALIVLTPEGLTAMRAAANNKLQRSVNVCLGSSLATLGLTIPAVLVVGLIANTDIHLGLTGLETVLLVLTLGLAALTFGGVRTTVLQGLVHLLMFACYLVLVFSP</sequence>
<evidence type="ECO:0000313" key="7">
    <source>
        <dbReference type="EMBL" id="MFD0987768.1"/>
    </source>
</evidence>
<name>A0ABW3JDA8_9HYPH</name>
<dbReference type="PANTHER" id="PTHR37958">
    <property type="entry name" value="SODIUM-POTASSIUM/PROTON ANTIPORTER CHAA"/>
    <property type="match status" value="1"/>
</dbReference>
<dbReference type="Proteomes" id="UP001597102">
    <property type="component" value="Unassembled WGS sequence"/>
</dbReference>
<feature type="non-terminal residue" evidence="7">
    <location>
        <position position="1"/>
    </location>
</feature>
<feature type="transmembrane region" description="Helical" evidence="5">
    <location>
        <begin position="123"/>
        <end position="143"/>
    </location>
</feature>
<evidence type="ECO:0000256" key="3">
    <source>
        <dbReference type="ARBA" id="ARBA00022989"/>
    </source>
</evidence>
<dbReference type="PANTHER" id="PTHR37958:SF1">
    <property type="entry name" value="SODIUM-POTASSIUM_PROTON ANTIPORTER CHAA"/>
    <property type="match status" value="1"/>
</dbReference>
<dbReference type="InterPro" id="IPR004837">
    <property type="entry name" value="NaCa_Exmemb"/>
</dbReference>
<evidence type="ECO:0000256" key="1">
    <source>
        <dbReference type="ARBA" id="ARBA00004141"/>
    </source>
</evidence>
<feature type="transmembrane region" description="Helical" evidence="5">
    <location>
        <begin position="177"/>
        <end position="196"/>
    </location>
</feature>
<organism evidence="7 8">
    <name type="scientific">Methyloligella solikamskensis</name>
    <dbReference type="NCBI Taxonomy" id="1177756"/>
    <lineage>
        <taxon>Bacteria</taxon>
        <taxon>Pseudomonadati</taxon>
        <taxon>Pseudomonadota</taxon>
        <taxon>Alphaproteobacteria</taxon>
        <taxon>Hyphomicrobiales</taxon>
        <taxon>Hyphomicrobiaceae</taxon>
        <taxon>Methyloligella</taxon>
    </lineage>
</organism>
<dbReference type="EMBL" id="JBHTJO010000001">
    <property type="protein sequence ID" value="MFD0987768.1"/>
    <property type="molecule type" value="Genomic_DNA"/>
</dbReference>
<protein>
    <submittedName>
        <fullName evidence="7">Calcium:proton antiporter</fullName>
    </submittedName>
</protein>
<evidence type="ECO:0000256" key="5">
    <source>
        <dbReference type="SAM" id="Phobius"/>
    </source>
</evidence>
<evidence type="ECO:0000313" key="8">
    <source>
        <dbReference type="Proteomes" id="UP001597102"/>
    </source>
</evidence>
<keyword evidence="8" id="KW-1185">Reference proteome</keyword>
<gene>
    <name evidence="7" type="ORF">ACFQ2F_11745</name>
</gene>
<keyword evidence="4 5" id="KW-0472">Membrane</keyword>